<dbReference type="Pfam" id="PF17778">
    <property type="entry name" value="WHD_BLACT"/>
    <property type="match status" value="1"/>
</dbReference>
<dbReference type="CDD" id="cd07722">
    <property type="entry name" value="LACTB2-like_MBL-fold"/>
    <property type="match status" value="1"/>
</dbReference>
<proteinExistence type="inferred from homology"/>
<comment type="similarity">
    <text evidence="1">Belongs to the metallo-beta-lactamase superfamily. Glyoxalase II family.</text>
</comment>
<evidence type="ECO:0000256" key="4">
    <source>
        <dbReference type="ARBA" id="ARBA00022833"/>
    </source>
</evidence>
<dbReference type="GO" id="GO:0046872">
    <property type="term" value="F:metal ion binding"/>
    <property type="evidence" value="ECO:0007669"/>
    <property type="project" value="UniProtKB-KW"/>
</dbReference>
<dbReference type="PANTHER" id="PTHR23131:SF0">
    <property type="entry name" value="ENDORIBONUCLEASE LACTB2"/>
    <property type="match status" value="1"/>
</dbReference>
<dbReference type="OrthoDB" id="17458at2759"/>
<dbReference type="PANTHER" id="PTHR23131">
    <property type="entry name" value="ENDORIBONUCLEASE LACTB2"/>
    <property type="match status" value="1"/>
</dbReference>
<gene>
    <name evidence="6" type="primary">LACTB2</name>
    <name evidence="6" type="ORF">GGI25_004948</name>
</gene>
<dbReference type="InterPro" id="IPR036866">
    <property type="entry name" value="RibonucZ/Hydroxyglut_hydro"/>
</dbReference>
<dbReference type="InterPro" id="IPR001279">
    <property type="entry name" value="Metallo-B-lactamas"/>
</dbReference>
<protein>
    <submittedName>
        <fullName evidence="6">Beta-lactamase-like protein 2</fullName>
    </submittedName>
</protein>
<reference evidence="6" key="1">
    <citation type="submission" date="2022-07" db="EMBL/GenBank/DDBJ databases">
        <title>Phylogenomic reconstructions and comparative analyses of Kickxellomycotina fungi.</title>
        <authorList>
            <person name="Reynolds N.K."/>
            <person name="Stajich J.E."/>
            <person name="Barry K."/>
            <person name="Grigoriev I.V."/>
            <person name="Crous P."/>
            <person name="Smith M.E."/>
        </authorList>
    </citation>
    <scope>NUCLEOTIDE SEQUENCE</scope>
    <source>
        <strain evidence="6">NRRL 3115</strain>
    </source>
</reference>
<feature type="domain" description="Metallo-beta-lactamase" evidence="5">
    <location>
        <begin position="30"/>
        <end position="220"/>
    </location>
</feature>
<dbReference type="Gene3D" id="1.10.10.10">
    <property type="entry name" value="Winged helix-like DNA-binding domain superfamily/Winged helix DNA-binding domain"/>
    <property type="match status" value="1"/>
</dbReference>
<accession>A0A9W8KWK1</accession>
<dbReference type="InterPro" id="IPR047921">
    <property type="entry name" value="LACTB2-like_MBL-fold"/>
</dbReference>
<name>A0A9W8KWK1_9FUNG</name>
<comment type="caution">
    <text evidence="6">The sequence shown here is derived from an EMBL/GenBank/DDBJ whole genome shotgun (WGS) entry which is preliminary data.</text>
</comment>
<evidence type="ECO:0000313" key="7">
    <source>
        <dbReference type="Proteomes" id="UP001151518"/>
    </source>
</evidence>
<evidence type="ECO:0000259" key="5">
    <source>
        <dbReference type="SMART" id="SM00849"/>
    </source>
</evidence>
<dbReference type="SUPFAM" id="SSF56281">
    <property type="entry name" value="Metallo-hydrolase/oxidoreductase"/>
    <property type="match status" value="1"/>
</dbReference>
<dbReference type="InterPro" id="IPR036388">
    <property type="entry name" value="WH-like_DNA-bd_sf"/>
</dbReference>
<evidence type="ECO:0000313" key="6">
    <source>
        <dbReference type="EMBL" id="KAJ2672798.1"/>
    </source>
</evidence>
<evidence type="ECO:0000256" key="2">
    <source>
        <dbReference type="ARBA" id="ARBA00022723"/>
    </source>
</evidence>
<dbReference type="InterPro" id="IPR041516">
    <property type="entry name" value="LACTB2_WH"/>
</dbReference>
<dbReference type="FunFam" id="3.60.15.10:FF:000041">
    <property type="entry name" value="Metallo-beta-lactamase domain protein"/>
    <property type="match status" value="1"/>
</dbReference>
<sequence length="330" mass="36221">MSKQLAPIERVSWNIVRVLGLNPGPFTLQGTNTYIIGNGQRRLLVDTGDGAQTEYFDLLRQCLGSSRIDRILLTHWHADHIGGVGRLLSTPEIVAPNCLVYKNHNPNTDSNGDVMTMLSEAQSKGCLRDITDGQEFKIDGDELRLKAIFTPGHADDHMVFTIEGEEIKDQPNGNTVNGPLLITGDLILGQGTTIVYDLQLYMRSLGKVLELAPAALLPGHGPIISSGAVGGKSNAVCAIEWYIEHRKMRERQVIDVLSQTPTRANGGWRLDEVTSAIYTDITDPKIIVAARHNTLLHLKKLLAGGIVKRLEDKDSSGEHTELWVLIGNKI</sequence>
<dbReference type="AlphaFoldDB" id="A0A9W8KWK1"/>
<dbReference type="InterPro" id="IPR050662">
    <property type="entry name" value="Sec-metab_biosynth-thioest"/>
</dbReference>
<evidence type="ECO:0000256" key="3">
    <source>
        <dbReference type="ARBA" id="ARBA00022801"/>
    </source>
</evidence>
<dbReference type="Proteomes" id="UP001151518">
    <property type="component" value="Unassembled WGS sequence"/>
</dbReference>
<keyword evidence="3" id="KW-0378">Hydrolase</keyword>
<dbReference type="EMBL" id="JANBTW010000076">
    <property type="protein sequence ID" value="KAJ2672798.1"/>
    <property type="molecule type" value="Genomic_DNA"/>
</dbReference>
<evidence type="ECO:0000256" key="1">
    <source>
        <dbReference type="ARBA" id="ARBA00006759"/>
    </source>
</evidence>
<dbReference type="SMART" id="SM00849">
    <property type="entry name" value="Lactamase_B"/>
    <property type="match status" value="1"/>
</dbReference>
<dbReference type="GO" id="GO:0044550">
    <property type="term" value="P:secondary metabolite biosynthetic process"/>
    <property type="evidence" value="ECO:0007669"/>
    <property type="project" value="UniProtKB-ARBA"/>
</dbReference>
<dbReference type="Pfam" id="PF00753">
    <property type="entry name" value="Lactamase_B"/>
    <property type="match status" value="1"/>
</dbReference>
<dbReference type="GO" id="GO:0016787">
    <property type="term" value="F:hydrolase activity"/>
    <property type="evidence" value="ECO:0007669"/>
    <property type="project" value="UniProtKB-KW"/>
</dbReference>
<keyword evidence="2" id="KW-0479">Metal-binding</keyword>
<keyword evidence="4" id="KW-0862">Zinc</keyword>
<dbReference type="Gene3D" id="3.60.15.10">
    <property type="entry name" value="Ribonuclease Z/Hydroxyacylglutathione hydrolase-like"/>
    <property type="match status" value="1"/>
</dbReference>
<organism evidence="6 7">
    <name type="scientific">Coemansia spiralis</name>
    <dbReference type="NCBI Taxonomy" id="417178"/>
    <lineage>
        <taxon>Eukaryota</taxon>
        <taxon>Fungi</taxon>
        <taxon>Fungi incertae sedis</taxon>
        <taxon>Zoopagomycota</taxon>
        <taxon>Kickxellomycotina</taxon>
        <taxon>Kickxellomycetes</taxon>
        <taxon>Kickxellales</taxon>
        <taxon>Kickxellaceae</taxon>
        <taxon>Coemansia</taxon>
    </lineage>
</organism>